<dbReference type="EMBL" id="CP011454">
    <property type="protein sequence ID" value="AMW05373.1"/>
    <property type="molecule type" value="Genomic_DNA"/>
</dbReference>
<evidence type="ECO:0000256" key="2">
    <source>
        <dbReference type="ARBA" id="ARBA00022603"/>
    </source>
</evidence>
<dbReference type="GO" id="GO:0009234">
    <property type="term" value="P:menaquinone biosynthetic process"/>
    <property type="evidence" value="ECO:0007669"/>
    <property type="project" value="UniProtKB-UniRule"/>
</dbReference>
<dbReference type="Gene3D" id="3.40.50.150">
    <property type="entry name" value="Vaccinia Virus protein VP39"/>
    <property type="match status" value="1"/>
</dbReference>
<comment type="catalytic activity">
    <reaction evidence="5">
        <text>a 2-demethylmenaquinol + S-adenosyl-L-methionine = a menaquinol + S-adenosyl-L-homocysteine + H(+)</text>
        <dbReference type="Rhea" id="RHEA:42640"/>
        <dbReference type="Rhea" id="RHEA-COMP:9539"/>
        <dbReference type="Rhea" id="RHEA-COMP:9563"/>
        <dbReference type="ChEBI" id="CHEBI:15378"/>
        <dbReference type="ChEBI" id="CHEBI:18151"/>
        <dbReference type="ChEBI" id="CHEBI:55437"/>
        <dbReference type="ChEBI" id="CHEBI:57856"/>
        <dbReference type="ChEBI" id="CHEBI:59789"/>
        <dbReference type="EC" id="2.1.1.163"/>
    </reaction>
</comment>
<accession>A0A143BL90</accession>
<comment type="function">
    <text evidence="5">Methyltransferase required for the conversion of demethylmenaquinol (DMKH2) to menaquinol (MKH2).</text>
</comment>
<dbReference type="InterPro" id="IPR004033">
    <property type="entry name" value="UbiE/COQ5_MeTrFase"/>
</dbReference>
<comment type="pathway">
    <text evidence="5">Quinol/quinone metabolism; menaquinone biosynthesis; menaquinol from 1,4-dihydroxy-2-naphthoate: step 2/2.</text>
</comment>
<protein>
    <recommendedName>
        <fullName evidence="5">Demethylmenaquinone methyltransferase</fullName>
        <ecNumber evidence="5">2.1.1.163</ecNumber>
    </recommendedName>
</protein>
<dbReference type="SUPFAM" id="SSF53335">
    <property type="entry name" value="S-adenosyl-L-methionine-dependent methyltransferases"/>
    <property type="match status" value="1"/>
</dbReference>
<dbReference type="UniPathway" id="UPA00079">
    <property type="reaction ID" value="UER00169"/>
</dbReference>
<reference evidence="6 7" key="2">
    <citation type="journal article" date="2016" name="Environ. Microbiol. Rep.">
        <title>Metagenomic evidence for the presence of phototrophic Gemmatimonadetes bacteria in diverse environments.</title>
        <authorList>
            <person name="Zeng Y."/>
            <person name="Baumbach J."/>
            <person name="Barbosa E.G."/>
            <person name="Azevedo V."/>
            <person name="Zhang C."/>
            <person name="Koblizek M."/>
        </authorList>
    </citation>
    <scope>NUCLEOTIDE SEQUENCE [LARGE SCALE GENOMIC DNA]</scope>
    <source>
        <strain evidence="6 7">AP64</strain>
    </source>
</reference>
<dbReference type="KEGG" id="gph:GEMMAAP_12315"/>
<dbReference type="InterPro" id="IPR029063">
    <property type="entry name" value="SAM-dependent_MTases_sf"/>
</dbReference>
<evidence type="ECO:0000256" key="5">
    <source>
        <dbReference type="HAMAP-Rule" id="MF_01813"/>
    </source>
</evidence>
<dbReference type="PROSITE" id="PS01184">
    <property type="entry name" value="UBIE_2"/>
    <property type="match status" value="1"/>
</dbReference>
<evidence type="ECO:0000313" key="6">
    <source>
        <dbReference type="EMBL" id="AMW05373.1"/>
    </source>
</evidence>
<dbReference type="PROSITE" id="PS51608">
    <property type="entry name" value="SAM_MT_UBIE"/>
    <property type="match status" value="1"/>
</dbReference>
<dbReference type="AlphaFoldDB" id="A0A143BL90"/>
<keyword evidence="1 5" id="KW-0474">Menaquinone biosynthesis</keyword>
<dbReference type="STRING" id="1379270.GEMMAAP_12315"/>
<evidence type="ECO:0000256" key="1">
    <source>
        <dbReference type="ARBA" id="ARBA00022428"/>
    </source>
</evidence>
<keyword evidence="2 5" id="KW-0489">Methyltransferase</keyword>
<dbReference type="HAMAP" id="MF_01813">
    <property type="entry name" value="MenG_UbiE_methyltr"/>
    <property type="match status" value="1"/>
</dbReference>
<comment type="caution">
    <text evidence="5">Lacks conserved residue(s) required for the propagation of feature annotation.</text>
</comment>
<dbReference type="eggNOG" id="COG2226">
    <property type="taxonomic scope" value="Bacteria"/>
</dbReference>
<name>A0A143BL90_9BACT</name>
<dbReference type="Pfam" id="PF01209">
    <property type="entry name" value="Ubie_methyltran"/>
    <property type="match status" value="1"/>
</dbReference>
<dbReference type="CDD" id="cd02440">
    <property type="entry name" value="AdoMet_MTases"/>
    <property type="match status" value="1"/>
</dbReference>
<gene>
    <name evidence="5" type="primary">menG</name>
    <name evidence="6" type="ORF">GEMMAAP_12315</name>
</gene>
<feature type="binding site" evidence="5">
    <location>
        <position position="88"/>
    </location>
    <ligand>
        <name>S-adenosyl-L-methionine</name>
        <dbReference type="ChEBI" id="CHEBI:59789"/>
    </ligand>
</feature>
<sequence>MIMPSTVDAPRTRPGTPADDLHVAANAAQGEGKREYVQQMFSDIAPRYDLLNHILSLNIDKRWRQKALRLLGWTDRPTGTYLDLCAGTLDVGAMLVRQEGFKGFVAGADFAVPMLQYGTGKAPRTMLSPVGADALQLPFAAESLDGAIVAFGIRNVADLDAGLREVRRVLKPGARFVILEFSTPRFALVRAAYLAYFHHVLPFIGRLVSGHQSAYTYLPLSVAQFPTEEALASRMRGAGFSTVTWEPLTLGIAAIHTGTV</sequence>
<proteinExistence type="inferred from homology"/>
<keyword evidence="4 5" id="KW-0949">S-adenosyl-L-methionine</keyword>
<evidence type="ECO:0000313" key="7">
    <source>
        <dbReference type="Proteomes" id="UP000076404"/>
    </source>
</evidence>
<keyword evidence="7" id="KW-1185">Reference proteome</keyword>
<dbReference type="EC" id="2.1.1.163" evidence="5"/>
<feature type="binding site" evidence="5">
    <location>
        <begin position="133"/>
        <end position="134"/>
    </location>
    <ligand>
        <name>S-adenosyl-L-methionine</name>
        <dbReference type="ChEBI" id="CHEBI:59789"/>
    </ligand>
</feature>
<dbReference type="PROSITE" id="PS01183">
    <property type="entry name" value="UBIE_1"/>
    <property type="match status" value="1"/>
</dbReference>
<evidence type="ECO:0000256" key="4">
    <source>
        <dbReference type="ARBA" id="ARBA00022691"/>
    </source>
</evidence>
<dbReference type="GO" id="GO:0043770">
    <property type="term" value="F:demethylmenaquinone methyltransferase activity"/>
    <property type="evidence" value="ECO:0007669"/>
    <property type="project" value="UniProtKB-UniRule"/>
</dbReference>
<dbReference type="Proteomes" id="UP000076404">
    <property type="component" value="Chromosome"/>
</dbReference>
<comment type="similarity">
    <text evidence="5">Belongs to the class I-like SAM-binding methyltransferase superfamily. MenG/UbiE family.</text>
</comment>
<dbReference type="InterPro" id="IPR023576">
    <property type="entry name" value="UbiE/COQ5_MeTrFase_CS"/>
</dbReference>
<evidence type="ECO:0000256" key="3">
    <source>
        <dbReference type="ARBA" id="ARBA00022679"/>
    </source>
</evidence>
<dbReference type="PANTHER" id="PTHR43591">
    <property type="entry name" value="METHYLTRANSFERASE"/>
    <property type="match status" value="1"/>
</dbReference>
<dbReference type="PANTHER" id="PTHR43591:SF24">
    <property type="entry name" value="2-METHOXY-6-POLYPRENYL-1,4-BENZOQUINOL METHYLASE, MITOCHONDRIAL"/>
    <property type="match status" value="1"/>
</dbReference>
<organism evidence="6 7">
    <name type="scientific">Gemmatimonas phototrophica</name>
    <dbReference type="NCBI Taxonomy" id="1379270"/>
    <lineage>
        <taxon>Bacteria</taxon>
        <taxon>Pseudomonadati</taxon>
        <taxon>Gemmatimonadota</taxon>
        <taxon>Gemmatimonadia</taxon>
        <taxon>Gemmatimonadales</taxon>
        <taxon>Gemmatimonadaceae</taxon>
        <taxon>Gemmatimonas</taxon>
    </lineage>
</organism>
<dbReference type="GO" id="GO:0032259">
    <property type="term" value="P:methylation"/>
    <property type="evidence" value="ECO:0007669"/>
    <property type="project" value="UniProtKB-KW"/>
</dbReference>
<feature type="binding site" evidence="5">
    <location>
        <position position="109"/>
    </location>
    <ligand>
        <name>S-adenosyl-L-methionine</name>
        <dbReference type="ChEBI" id="CHEBI:59789"/>
    </ligand>
</feature>
<dbReference type="NCBIfam" id="TIGR01934">
    <property type="entry name" value="MenG_MenH_UbiE"/>
    <property type="match status" value="1"/>
</dbReference>
<reference evidence="6 7" key="1">
    <citation type="journal article" date="2014" name="Proc. Natl. Acad. Sci. U.S.A.">
        <title>Functional type 2 photosynthetic reaction centers found in the rare bacterial phylum Gemmatimonadetes.</title>
        <authorList>
            <person name="Zeng Y."/>
            <person name="Feng F."/>
            <person name="Medova H."/>
            <person name="Dean J."/>
            <person name="Koblizek M."/>
        </authorList>
    </citation>
    <scope>NUCLEOTIDE SEQUENCE [LARGE SCALE GENOMIC DNA]</scope>
    <source>
        <strain evidence="6 7">AP64</strain>
    </source>
</reference>
<keyword evidence="3 5" id="KW-0808">Transferase</keyword>